<feature type="domain" description="PRC-barrel" evidence="2">
    <location>
        <begin position="64"/>
        <end position="127"/>
    </location>
</feature>
<evidence type="ECO:0000259" key="2">
    <source>
        <dbReference type="Pfam" id="PF05239"/>
    </source>
</evidence>
<dbReference type="PANTHER" id="PTHR36505:SF1">
    <property type="entry name" value="BLR1072 PROTEIN"/>
    <property type="match status" value="1"/>
</dbReference>
<sequence>MSTWNLSSGIVYDTDEHVEAPPARTIPPADKLAAVESSPGSPATPEGHSGPGACLAAMDELQVYTLTDTDSQVLGEVRSFIVDLHQGRLAYVVVALSGAKGAAQLTAVPWHALAHAPHERRFVLNTTQADPAKAPAFDAAAWPDMSNCDWAQSLHDFYQARPYWL</sequence>
<dbReference type="SUPFAM" id="SSF50346">
    <property type="entry name" value="PRC-barrel domain"/>
    <property type="match status" value="1"/>
</dbReference>
<dbReference type="InterPro" id="IPR027275">
    <property type="entry name" value="PRC-brl_dom"/>
</dbReference>
<evidence type="ECO:0000313" key="3">
    <source>
        <dbReference type="EMBL" id="TJZ70056.1"/>
    </source>
</evidence>
<dbReference type="AlphaFoldDB" id="A0A4U0PP79"/>
<dbReference type="PANTHER" id="PTHR36505">
    <property type="entry name" value="BLR1072 PROTEIN"/>
    <property type="match status" value="1"/>
</dbReference>
<gene>
    <name evidence="3" type="ORF">FAZ21_14265</name>
</gene>
<dbReference type="EMBL" id="SUMF01000019">
    <property type="protein sequence ID" value="TJZ70056.1"/>
    <property type="molecule type" value="Genomic_DNA"/>
</dbReference>
<accession>A0A4U0PP79</accession>
<dbReference type="Proteomes" id="UP000310016">
    <property type="component" value="Unassembled WGS sequence"/>
</dbReference>
<dbReference type="Gene3D" id="2.30.30.240">
    <property type="entry name" value="PRC-barrel domain"/>
    <property type="match status" value="1"/>
</dbReference>
<protein>
    <submittedName>
        <fullName evidence="3">PRC-barrel domain containing protein</fullName>
    </submittedName>
</protein>
<feature type="region of interest" description="Disordered" evidence="1">
    <location>
        <begin position="31"/>
        <end position="52"/>
    </location>
</feature>
<evidence type="ECO:0000256" key="1">
    <source>
        <dbReference type="SAM" id="MobiDB-lite"/>
    </source>
</evidence>
<proteinExistence type="predicted"/>
<reference evidence="3 4" key="1">
    <citation type="submission" date="2019-04" db="EMBL/GenBank/DDBJ databases">
        <title>Chitiniphilus eburnea sp. nov., a novel chitinolytic bacterium isolated from aquaculture sludge.</title>
        <authorList>
            <person name="Sheng M."/>
        </authorList>
    </citation>
    <scope>NUCLEOTIDE SEQUENCE [LARGE SCALE GENOMIC DNA]</scope>
    <source>
        <strain evidence="3 4">HX-2-15</strain>
    </source>
</reference>
<dbReference type="InterPro" id="IPR011033">
    <property type="entry name" value="PRC_barrel-like_sf"/>
</dbReference>
<name>A0A4U0PP79_9NEIS</name>
<keyword evidence="4" id="KW-1185">Reference proteome</keyword>
<dbReference type="Pfam" id="PF05239">
    <property type="entry name" value="PRC"/>
    <property type="match status" value="1"/>
</dbReference>
<evidence type="ECO:0000313" key="4">
    <source>
        <dbReference type="Proteomes" id="UP000310016"/>
    </source>
</evidence>
<dbReference type="OrthoDB" id="286778at2"/>
<dbReference type="RefSeq" id="WP_136774118.1">
    <property type="nucleotide sequence ID" value="NZ_CP156074.1"/>
</dbReference>
<comment type="caution">
    <text evidence="3">The sequence shown here is derived from an EMBL/GenBank/DDBJ whole genome shotgun (WGS) entry which is preliminary data.</text>
</comment>
<organism evidence="3 4">
    <name type="scientific">Chitiniphilus eburneus</name>
    <dbReference type="NCBI Taxonomy" id="2571148"/>
    <lineage>
        <taxon>Bacteria</taxon>
        <taxon>Pseudomonadati</taxon>
        <taxon>Pseudomonadota</taxon>
        <taxon>Betaproteobacteria</taxon>
        <taxon>Neisseriales</taxon>
        <taxon>Chitinibacteraceae</taxon>
        <taxon>Chitiniphilus</taxon>
    </lineage>
</organism>